<dbReference type="Proteomes" id="UP000015102">
    <property type="component" value="Unassembled WGS sequence"/>
</dbReference>
<dbReference type="HOGENOM" id="CLU_2624829_0_0_1"/>
<keyword evidence="2" id="KW-1185">Reference proteome</keyword>
<evidence type="ECO:0000313" key="1">
    <source>
        <dbReference type="EnsemblMetazoa" id="MESCA006597-PA"/>
    </source>
</evidence>
<dbReference type="EMBL" id="CAQQ02149281">
    <property type="status" value="NOT_ANNOTATED_CDS"/>
    <property type="molecule type" value="Genomic_DNA"/>
</dbReference>
<organism evidence="1 2">
    <name type="scientific">Megaselia scalaris</name>
    <name type="common">Humpbacked fly</name>
    <name type="synonym">Phora scalaris</name>
    <dbReference type="NCBI Taxonomy" id="36166"/>
    <lineage>
        <taxon>Eukaryota</taxon>
        <taxon>Metazoa</taxon>
        <taxon>Ecdysozoa</taxon>
        <taxon>Arthropoda</taxon>
        <taxon>Hexapoda</taxon>
        <taxon>Insecta</taxon>
        <taxon>Pterygota</taxon>
        <taxon>Neoptera</taxon>
        <taxon>Endopterygota</taxon>
        <taxon>Diptera</taxon>
        <taxon>Brachycera</taxon>
        <taxon>Muscomorpha</taxon>
        <taxon>Platypezoidea</taxon>
        <taxon>Phoridae</taxon>
        <taxon>Megaseliini</taxon>
        <taxon>Megaselia</taxon>
    </lineage>
</organism>
<dbReference type="EnsemblMetazoa" id="MESCA006597-RA">
    <property type="protein sequence ID" value="MESCA006597-PA"/>
    <property type="gene ID" value="MESCA006597"/>
</dbReference>
<proteinExistence type="predicted"/>
<evidence type="ECO:0000313" key="2">
    <source>
        <dbReference type="Proteomes" id="UP000015102"/>
    </source>
</evidence>
<name>T1GSE2_MEGSC</name>
<protein>
    <submittedName>
        <fullName evidence="1">Uncharacterized protein</fullName>
    </submittedName>
</protein>
<reference evidence="1" key="2">
    <citation type="submission" date="2015-06" db="UniProtKB">
        <authorList>
            <consortium name="EnsemblMetazoa"/>
        </authorList>
    </citation>
    <scope>IDENTIFICATION</scope>
</reference>
<sequence>MRTLTKYSNLDPSQKCPIKPVNETYSSKLSTGYGQTRNLPLIVGKYKLASKAYIEDKHKMIEIFNLNIYVDFFENNKH</sequence>
<reference evidence="2" key="1">
    <citation type="submission" date="2013-02" db="EMBL/GenBank/DDBJ databases">
        <authorList>
            <person name="Hughes D."/>
        </authorList>
    </citation>
    <scope>NUCLEOTIDE SEQUENCE</scope>
    <source>
        <strain>Durham</strain>
        <strain evidence="2">NC isolate 2 -- Noor lab</strain>
    </source>
</reference>
<accession>T1GSE2</accession>
<dbReference type="AlphaFoldDB" id="T1GSE2"/>